<gene>
    <name evidence="1" type="ORF">UABAM_04697</name>
</gene>
<dbReference type="EMBL" id="AP019860">
    <property type="protein sequence ID" value="BBM86311.1"/>
    <property type="molecule type" value="Genomic_DNA"/>
</dbReference>
<proteinExistence type="predicted"/>
<dbReference type="RefSeq" id="WP_151970375.1">
    <property type="nucleotide sequence ID" value="NZ_AP019860.1"/>
</dbReference>
<dbReference type="Proteomes" id="UP000326354">
    <property type="component" value="Chromosome"/>
</dbReference>
<organism evidence="1 2">
    <name type="scientific">Uabimicrobium amorphum</name>
    <dbReference type="NCBI Taxonomy" id="2596890"/>
    <lineage>
        <taxon>Bacteria</taxon>
        <taxon>Pseudomonadati</taxon>
        <taxon>Planctomycetota</taxon>
        <taxon>Candidatus Uabimicrobiia</taxon>
        <taxon>Candidatus Uabimicrobiales</taxon>
        <taxon>Candidatus Uabimicrobiaceae</taxon>
        <taxon>Candidatus Uabimicrobium</taxon>
    </lineage>
</organism>
<accession>A0A5S9F5H7</accession>
<dbReference type="AlphaFoldDB" id="A0A5S9F5H7"/>
<reference evidence="1 2" key="1">
    <citation type="submission" date="2019-08" db="EMBL/GenBank/DDBJ databases">
        <title>Complete genome sequence of Candidatus Uab amorphum.</title>
        <authorList>
            <person name="Shiratori T."/>
            <person name="Suzuki S."/>
            <person name="Kakizawa Y."/>
            <person name="Ishida K."/>
        </authorList>
    </citation>
    <scope>NUCLEOTIDE SEQUENCE [LARGE SCALE GENOMIC DNA]</scope>
    <source>
        <strain evidence="1 2">SRT547</strain>
    </source>
</reference>
<sequence>MSIWNSMKFKRSLIKQIKPEKNQKPSLGEIVNTLRCLWIQKAKGDKVVKEIEKIRCHYPSEEKLASVAMGAYMSVFQNQQLLNYALSLKNTEEFFFEGYLFQMRYLLKKGHGMVAVFPVMRSIQSNSSQQLLNGCLIWFFDRYFNTLQSKVNDKENPLSKERSAIAMFLLGTFARSANKKIIPNFIDAAASLGKSCSHYIKQKEKQFQKLFEDSLYFSKVYGIEAWGGPGFIKRCYDLTHIGSKNTMQEMSKLIAWKRAKGEESAKLSRDEKEIANYEYNAQLRNLKTLQNHFQKMEQSYGEFVPLLEFKAEQLAHSDAEGAITILKKIITRHPNRSYYAYRAAQILEQHNRLSEARPYWIHAARTLGDDWRNHLASIYATTKMYTFEAELLQKAPPTLLSPAAKVVAQHLEQRLLNANECYYITAAYALAEKAAQVFHLAALHASDVQEREELINQAYKYYEMVDNPEGMHMKYPEQVFEPIEIPFTIIPV</sequence>
<evidence type="ECO:0000313" key="1">
    <source>
        <dbReference type="EMBL" id="BBM86311.1"/>
    </source>
</evidence>
<name>A0A5S9F5H7_UABAM</name>
<dbReference type="KEGG" id="uam:UABAM_04697"/>
<protein>
    <submittedName>
        <fullName evidence="1">Uncharacterized protein</fullName>
    </submittedName>
</protein>
<keyword evidence="2" id="KW-1185">Reference proteome</keyword>
<evidence type="ECO:0000313" key="2">
    <source>
        <dbReference type="Proteomes" id="UP000326354"/>
    </source>
</evidence>